<comment type="caution">
    <text evidence="6">The sequence shown here is derived from an EMBL/GenBank/DDBJ whole genome shotgun (WGS) entry which is preliminary data.</text>
</comment>
<dbReference type="EMBL" id="JBBBZM010000094">
    <property type="protein sequence ID" value="KAL0634452.1"/>
    <property type="molecule type" value="Genomic_DNA"/>
</dbReference>
<dbReference type="Proteomes" id="UP001447188">
    <property type="component" value="Unassembled WGS sequence"/>
</dbReference>
<dbReference type="PANTHER" id="PTHR15651:SF7">
    <property type="entry name" value="ARMADILLO REPEAT-CONTAINING PROTEIN 8"/>
    <property type="match status" value="1"/>
</dbReference>
<keyword evidence="5" id="KW-0539">Nucleus</keyword>
<dbReference type="SUPFAM" id="SSF48371">
    <property type="entry name" value="ARM repeat"/>
    <property type="match status" value="1"/>
</dbReference>
<reference evidence="6 7" key="1">
    <citation type="submission" date="2024-02" db="EMBL/GenBank/DDBJ databases">
        <title>Discinaceae phylogenomics.</title>
        <authorList>
            <person name="Dirks A.C."/>
            <person name="James T.Y."/>
        </authorList>
    </citation>
    <scope>NUCLEOTIDE SEQUENCE [LARGE SCALE GENOMIC DNA]</scope>
    <source>
        <strain evidence="6 7">ACD0624</strain>
    </source>
</reference>
<gene>
    <name evidence="6" type="ORF">Q9L58_006623</name>
</gene>
<keyword evidence="7" id="KW-1185">Reference proteome</keyword>
<evidence type="ECO:0000256" key="5">
    <source>
        <dbReference type="ARBA" id="ARBA00023242"/>
    </source>
</evidence>
<evidence type="ECO:0000256" key="2">
    <source>
        <dbReference type="ARBA" id="ARBA00004496"/>
    </source>
</evidence>
<sequence length="198" mass="21288">MTHSEEESTALALLSQLSNLSLSQPQGVVASLRRLKHELIGHDQKKDLFVRLGIVPPLVKILEGGSRMDEAWSDARVEAGIAVRSLAYGGEAYISHLLSSQALPPLIASLNPSSNPTKLILCSLRTLNTILDTAAYSSTSPAYAVATALYVPEVLRNICKIISQTSSNPLVQQQISLAASLIAKSCGRYLLIPVSWIL</sequence>
<accession>A0ABR3GFD3</accession>
<proteinExistence type="predicted"/>
<organism evidence="6 7">
    <name type="scientific">Discina gigas</name>
    <dbReference type="NCBI Taxonomy" id="1032678"/>
    <lineage>
        <taxon>Eukaryota</taxon>
        <taxon>Fungi</taxon>
        <taxon>Dikarya</taxon>
        <taxon>Ascomycota</taxon>
        <taxon>Pezizomycotina</taxon>
        <taxon>Pezizomycetes</taxon>
        <taxon>Pezizales</taxon>
        <taxon>Discinaceae</taxon>
        <taxon>Discina</taxon>
    </lineage>
</organism>
<dbReference type="InterPro" id="IPR016024">
    <property type="entry name" value="ARM-type_fold"/>
</dbReference>
<dbReference type="InterPro" id="IPR038739">
    <property type="entry name" value="ARMC8/Vid28"/>
</dbReference>
<dbReference type="InterPro" id="IPR011989">
    <property type="entry name" value="ARM-like"/>
</dbReference>
<name>A0ABR3GFD3_9PEZI</name>
<comment type="subcellular location">
    <subcellularLocation>
        <location evidence="2">Cytoplasm</location>
    </subcellularLocation>
    <subcellularLocation>
        <location evidence="1">Nucleus</location>
    </subcellularLocation>
</comment>
<keyword evidence="4" id="KW-0677">Repeat</keyword>
<evidence type="ECO:0000256" key="3">
    <source>
        <dbReference type="ARBA" id="ARBA00022490"/>
    </source>
</evidence>
<keyword evidence="3" id="KW-0963">Cytoplasm</keyword>
<protein>
    <submittedName>
        <fullName evidence="6">Uncharacterized protein</fullName>
    </submittedName>
</protein>
<evidence type="ECO:0000313" key="6">
    <source>
        <dbReference type="EMBL" id="KAL0634452.1"/>
    </source>
</evidence>
<dbReference type="Gene3D" id="1.25.10.10">
    <property type="entry name" value="Leucine-rich Repeat Variant"/>
    <property type="match status" value="1"/>
</dbReference>
<evidence type="ECO:0000313" key="7">
    <source>
        <dbReference type="Proteomes" id="UP001447188"/>
    </source>
</evidence>
<dbReference type="PANTHER" id="PTHR15651">
    <property type="entry name" value="ARMADILLO REPEAT-CONTAINING PROTEIN 8"/>
    <property type="match status" value="1"/>
</dbReference>
<evidence type="ECO:0000256" key="1">
    <source>
        <dbReference type="ARBA" id="ARBA00004123"/>
    </source>
</evidence>
<evidence type="ECO:0000256" key="4">
    <source>
        <dbReference type="ARBA" id="ARBA00022737"/>
    </source>
</evidence>